<sequence>MGVKTGLSLLFTLLHQSWHNAALTGSIKLYNEVLTTAADVVRNLPSLALANESQITPLGAQGLREVSKFLRQAALPSSGADTTGQLLASELF</sequence>
<dbReference type="AlphaFoldDB" id="A0AAN9YY27"/>
<evidence type="ECO:0000313" key="3">
    <source>
        <dbReference type="Proteomes" id="UP001378592"/>
    </source>
</evidence>
<reference evidence="2 3" key="1">
    <citation type="submission" date="2024-03" db="EMBL/GenBank/DDBJ databases">
        <title>The genome assembly and annotation of the cricket Gryllus longicercus Weissman &amp; Gray.</title>
        <authorList>
            <person name="Szrajer S."/>
            <person name="Gray D."/>
            <person name="Ylla G."/>
        </authorList>
    </citation>
    <scope>NUCLEOTIDE SEQUENCE [LARGE SCALE GENOMIC DNA]</scope>
    <source>
        <strain evidence="2">DAG 2021-001</strain>
        <tissue evidence="2">Whole body minus gut</tissue>
    </source>
</reference>
<evidence type="ECO:0000256" key="1">
    <source>
        <dbReference type="SAM" id="SignalP"/>
    </source>
</evidence>
<accession>A0AAN9YY27</accession>
<evidence type="ECO:0008006" key="4">
    <source>
        <dbReference type="Google" id="ProtNLM"/>
    </source>
</evidence>
<gene>
    <name evidence="2" type="ORF">R5R35_010384</name>
</gene>
<dbReference type="EMBL" id="JAZDUA010000889">
    <property type="protein sequence ID" value="KAK7788946.1"/>
    <property type="molecule type" value="Genomic_DNA"/>
</dbReference>
<keyword evidence="3" id="KW-1185">Reference proteome</keyword>
<comment type="caution">
    <text evidence="2">The sequence shown here is derived from an EMBL/GenBank/DDBJ whole genome shotgun (WGS) entry which is preliminary data.</text>
</comment>
<keyword evidence="1" id="KW-0732">Signal</keyword>
<evidence type="ECO:0000313" key="2">
    <source>
        <dbReference type="EMBL" id="KAK7788946.1"/>
    </source>
</evidence>
<feature type="signal peptide" evidence="1">
    <location>
        <begin position="1"/>
        <end position="22"/>
    </location>
</feature>
<organism evidence="2 3">
    <name type="scientific">Gryllus longicercus</name>
    <dbReference type="NCBI Taxonomy" id="2509291"/>
    <lineage>
        <taxon>Eukaryota</taxon>
        <taxon>Metazoa</taxon>
        <taxon>Ecdysozoa</taxon>
        <taxon>Arthropoda</taxon>
        <taxon>Hexapoda</taxon>
        <taxon>Insecta</taxon>
        <taxon>Pterygota</taxon>
        <taxon>Neoptera</taxon>
        <taxon>Polyneoptera</taxon>
        <taxon>Orthoptera</taxon>
        <taxon>Ensifera</taxon>
        <taxon>Gryllidea</taxon>
        <taxon>Grylloidea</taxon>
        <taxon>Gryllidae</taxon>
        <taxon>Gryllinae</taxon>
        <taxon>Gryllus</taxon>
    </lineage>
</organism>
<proteinExistence type="predicted"/>
<name>A0AAN9YY27_9ORTH</name>
<protein>
    <recommendedName>
        <fullName evidence="4">Accessory gland protein</fullName>
    </recommendedName>
</protein>
<dbReference type="Proteomes" id="UP001378592">
    <property type="component" value="Unassembled WGS sequence"/>
</dbReference>
<feature type="chain" id="PRO_5042902048" description="Accessory gland protein" evidence="1">
    <location>
        <begin position="23"/>
        <end position="92"/>
    </location>
</feature>